<reference evidence="1" key="1">
    <citation type="journal article" date="2014" name="Int. J. Syst. Evol. Microbiol.">
        <title>Complete genome sequence of Corynebacterium casei LMG S-19264T (=DSM 44701T), isolated from a smear-ripened cheese.</title>
        <authorList>
            <consortium name="US DOE Joint Genome Institute (JGI-PGF)"/>
            <person name="Walter F."/>
            <person name="Albersmeier A."/>
            <person name="Kalinowski J."/>
            <person name="Ruckert C."/>
        </authorList>
    </citation>
    <scope>NUCLEOTIDE SEQUENCE [LARGE SCALE GENOMIC DNA]</scope>
    <source>
        <strain evidence="1">CCM 7403</strain>
    </source>
</reference>
<keyword evidence="3" id="KW-1185">Reference proteome</keyword>
<protein>
    <submittedName>
        <fullName evidence="1">Uncharacterized protein</fullName>
    </submittedName>
</protein>
<accession>A0ABD5ZSY1</accession>
<evidence type="ECO:0000313" key="1">
    <source>
        <dbReference type="EMBL" id="MFC7236568.1"/>
    </source>
</evidence>
<sequence>MKPEIRRRDTWSFNGGREIIEAKGLKQELPAIAEAYIDHGGGNQYLSERRELLDPLGWEQEVSVKFETTVGYDMVSRRASFDAYKDGVVVEHESGEQMRANWHLMKMEIAHRDPDVFSMGRSADAGVLLIPSYVNFPTLGRTENDVQAVLKQYFDFSIPLFVWEYPTS</sequence>
<reference evidence="3" key="2">
    <citation type="journal article" date="2019" name="Int. J. Syst. Evol. Microbiol.">
        <title>The Global Catalogue of Microorganisms (GCM) 10K type strain sequencing project: providing services to taxonomists for standard genome sequencing and annotation.</title>
        <authorList>
            <consortium name="The Broad Institute Genomics Platform"/>
            <consortium name="The Broad Institute Genome Sequencing Center for Infectious Disease"/>
            <person name="Wu L."/>
            <person name="Ma J."/>
        </authorList>
    </citation>
    <scope>NUCLEOTIDE SEQUENCE [LARGE SCALE GENOMIC DNA]</scope>
    <source>
        <strain evidence="3">DT85</strain>
    </source>
</reference>
<organism evidence="1 3">
    <name type="scientific">Halosegnis marinus</name>
    <dbReference type="NCBI Taxonomy" id="3034023"/>
    <lineage>
        <taxon>Archaea</taxon>
        <taxon>Methanobacteriati</taxon>
        <taxon>Methanobacteriota</taxon>
        <taxon>Stenosarchaea group</taxon>
        <taxon>Halobacteria</taxon>
        <taxon>Halobacteriales</taxon>
        <taxon>Natronomonadaceae</taxon>
        <taxon>Halosegnis</taxon>
    </lineage>
</organism>
<dbReference type="EMBL" id="JBHTAP010000002">
    <property type="protein sequence ID" value="MFC7236656.1"/>
    <property type="molecule type" value="Genomic_DNA"/>
</dbReference>
<proteinExistence type="predicted"/>
<evidence type="ECO:0000313" key="2">
    <source>
        <dbReference type="EMBL" id="MFC7236656.1"/>
    </source>
</evidence>
<dbReference type="Proteomes" id="UP001596398">
    <property type="component" value="Unassembled WGS sequence"/>
</dbReference>
<name>A0ABD5ZSY1_9EURY</name>
<dbReference type="EMBL" id="JBHTAP010000002">
    <property type="protein sequence ID" value="MFC7236568.1"/>
    <property type="molecule type" value="Genomic_DNA"/>
</dbReference>
<dbReference type="GeneID" id="79268394"/>
<comment type="caution">
    <text evidence="1">The sequence shown here is derived from an EMBL/GenBank/DDBJ whole genome shotgun (WGS) entry which is preliminary data.</text>
</comment>
<gene>
    <name evidence="1" type="ORF">ACFQJ4_14800</name>
    <name evidence="2" type="ORF">ACFQJ4_15250</name>
</gene>
<dbReference type="AlphaFoldDB" id="A0ABD5ZSY1"/>
<dbReference type="RefSeq" id="WP_276236248.1">
    <property type="nucleotide sequence ID" value="NZ_CP119803.1"/>
</dbReference>
<evidence type="ECO:0000313" key="3">
    <source>
        <dbReference type="Proteomes" id="UP001596398"/>
    </source>
</evidence>
<reference evidence="1" key="3">
    <citation type="submission" date="2024-09" db="EMBL/GenBank/DDBJ databases">
        <authorList>
            <person name="Sun Q."/>
        </authorList>
    </citation>
    <scope>NUCLEOTIDE SEQUENCE</scope>
    <source>
        <strain evidence="1">CCM 7403</strain>
    </source>
</reference>